<name>A0A836KWN3_LEIEN</name>
<feature type="region of interest" description="Disordered" evidence="2">
    <location>
        <begin position="59"/>
        <end position="134"/>
    </location>
</feature>
<protein>
    <submittedName>
        <fullName evidence="3">Uncharacterized protein</fullName>
    </submittedName>
</protein>
<dbReference type="OrthoDB" id="267736at2759"/>
<feature type="region of interest" description="Disordered" evidence="2">
    <location>
        <begin position="188"/>
        <end position="235"/>
    </location>
</feature>
<feature type="coiled-coil region" evidence="1">
    <location>
        <begin position="252"/>
        <end position="290"/>
    </location>
</feature>
<gene>
    <name evidence="3" type="ORF">CUR178_05940</name>
</gene>
<evidence type="ECO:0000256" key="1">
    <source>
        <dbReference type="SAM" id="Coils"/>
    </source>
</evidence>
<sequence length="462" mass="48944">MRITTESSSERHPGSTCPPIAAGTGETAVVWHALHTAKTQHALSLFANLRAGLCTSTLPQSSESAAHATSATQASSATRGCTSAPSSEARTLGHGGRLTLHTTAVAPNANTARFSSRNGLRREGSRSGADDATAPQTYTDAELESLSPAQLRHQLRVAAAVAQRLHQRSQRLESELESWKHRYAAREAKAGPGMGDAGMQEEDSNELLKPSASPQDSVDPRRSAATISSSTTAAATASSEVAAAVAQAPEAAEERTRQLETAVRRLEAHKEMLTKRLYAAEQTVVALREELRGAMEASRMTCRAASTPPGAVSTITGQRTTEKSLSEALESGAAVVAFASVPPTPSGAATKTGRAGRCSDGVVGGDAASGVSVSHLRNTVHQLQRRLDLSEARARQAVQIQLDALLLHCESTPSSMALVNAEVQRLFQLMQEQLLSNTVQQQVERARMSELLCQLQFQRPPP</sequence>
<keyword evidence="4" id="KW-1185">Reference proteome</keyword>
<proteinExistence type="predicted"/>
<dbReference type="GeneID" id="94173127"/>
<feature type="compositionally biased region" description="Basic and acidic residues" evidence="2">
    <location>
        <begin position="120"/>
        <end position="129"/>
    </location>
</feature>
<dbReference type="RefSeq" id="XP_067693616.1">
    <property type="nucleotide sequence ID" value="XM_067837617.1"/>
</dbReference>
<keyword evidence="1" id="KW-0175">Coiled coil</keyword>
<evidence type="ECO:0000256" key="2">
    <source>
        <dbReference type="SAM" id="MobiDB-lite"/>
    </source>
</evidence>
<evidence type="ECO:0000313" key="4">
    <source>
        <dbReference type="Proteomes" id="UP000674179"/>
    </source>
</evidence>
<feature type="compositionally biased region" description="Low complexity" evidence="2">
    <location>
        <begin position="61"/>
        <end position="78"/>
    </location>
</feature>
<organism evidence="3 4">
    <name type="scientific">Leishmania enriettii</name>
    <dbReference type="NCBI Taxonomy" id="5663"/>
    <lineage>
        <taxon>Eukaryota</taxon>
        <taxon>Discoba</taxon>
        <taxon>Euglenozoa</taxon>
        <taxon>Kinetoplastea</taxon>
        <taxon>Metakinetoplastina</taxon>
        <taxon>Trypanosomatida</taxon>
        <taxon>Trypanosomatidae</taxon>
        <taxon>Leishmaniinae</taxon>
        <taxon>Leishmania</taxon>
    </lineage>
</organism>
<feature type="compositionally biased region" description="Polar residues" evidence="2">
    <location>
        <begin position="79"/>
        <end position="89"/>
    </location>
</feature>
<dbReference type="EMBL" id="JAFHKP010000020">
    <property type="protein sequence ID" value="KAG5480803.1"/>
    <property type="molecule type" value="Genomic_DNA"/>
</dbReference>
<feature type="compositionally biased region" description="Polar residues" evidence="2">
    <location>
        <begin position="108"/>
        <end position="118"/>
    </location>
</feature>
<dbReference type="AlphaFoldDB" id="A0A836KWN3"/>
<evidence type="ECO:0000313" key="3">
    <source>
        <dbReference type="EMBL" id="KAG5480803.1"/>
    </source>
</evidence>
<comment type="caution">
    <text evidence="3">The sequence shown here is derived from an EMBL/GenBank/DDBJ whole genome shotgun (WGS) entry which is preliminary data.</text>
</comment>
<dbReference type="Proteomes" id="UP000674179">
    <property type="component" value="Chromosome 20"/>
</dbReference>
<reference evidence="3 4" key="1">
    <citation type="submission" date="2021-02" db="EMBL/GenBank/DDBJ databases">
        <title>Leishmania (Mundinia) enrietti genome sequencing and assembly.</title>
        <authorList>
            <person name="Almutairi H."/>
            <person name="Gatherer D."/>
        </authorList>
    </citation>
    <scope>NUCLEOTIDE SEQUENCE [LARGE SCALE GENOMIC DNA]</scope>
    <source>
        <strain evidence="3">CUR178</strain>
    </source>
</reference>
<accession>A0A836KWN3</accession>
<feature type="compositionally biased region" description="Low complexity" evidence="2">
    <location>
        <begin position="223"/>
        <end position="235"/>
    </location>
</feature>
<dbReference type="KEGG" id="lenr:94173127"/>
<feature type="region of interest" description="Disordered" evidence="2">
    <location>
        <begin position="1"/>
        <end position="21"/>
    </location>
</feature>